<protein>
    <submittedName>
        <fullName evidence="1">Uncharacterized protein</fullName>
    </submittedName>
</protein>
<dbReference type="EMBL" id="KV876825">
    <property type="protein sequence ID" value="RZR75466.1"/>
    <property type="molecule type" value="Genomic_DNA"/>
</dbReference>
<feature type="non-terminal residue" evidence="1">
    <location>
        <position position="1"/>
    </location>
</feature>
<name>A0A444E9U1_ENSVE</name>
<proteinExistence type="predicted"/>
<reference evidence="1" key="1">
    <citation type="journal article" date="2018" name="Data Brief">
        <title>Genome sequence data from 17 accessions of Ensete ventricosum, a staple food crop for millions in Ethiopia.</title>
        <authorList>
            <person name="Yemataw Z."/>
            <person name="Muzemil S."/>
            <person name="Ambachew D."/>
            <person name="Tripathi L."/>
            <person name="Tesfaye K."/>
            <person name="Chala A."/>
            <person name="Farbos A."/>
            <person name="O'Neill P."/>
            <person name="Moore K."/>
            <person name="Grant M."/>
            <person name="Studholme D.J."/>
        </authorList>
    </citation>
    <scope>NUCLEOTIDE SEQUENCE [LARGE SCALE GENOMIC DNA]</scope>
    <source>
        <tissue evidence="1">Leaf</tissue>
    </source>
</reference>
<organism evidence="1">
    <name type="scientific">Ensete ventricosum</name>
    <name type="common">Abyssinian banana</name>
    <name type="synonym">Musa ensete</name>
    <dbReference type="NCBI Taxonomy" id="4639"/>
    <lineage>
        <taxon>Eukaryota</taxon>
        <taxon>Viridiplantae</taxon>
        <taxon>Streptophyta</taxon>
        <taxon>Embryophyta</taxon>
        <taxon>Tracheophyta</taxon>
        <taxon>Spermatophyta</taxon>
        <taxon>Magnoliopsida</taxon>
        <taxon>Liliopsida</taxon>
        <taxon>Zingiberales</taxon>
        <taxon>Musaceae</taxon>
        <taxon>Ensete</taxon>
    </lineage>
</organism>
<dbReference type="Proteomes" id="UP000290560">
    <property type="component" value="Unassembled WGS sequence"/>
</dbReference>
<dbReference type="AlphaFoldDB" id="A0A444E9U1"/>
<sequence>LYNQGVFPRGVGLGDLVLRKVKASDPTRSRGKLAPKWKGQYQVIEVVRDRTYQLGTIKGVELKEVLLLRHPSRSGWGDYASSIK</sequence>
<accession>A0A444E9U1</accession>
<evidence type="ECO:0000313" key="1">
    <source>
        <dbReference type="EMBL" id="RZR75466.1"/>
    </source>
</evidence>
<gene>
    <name evidence="1" type="ORF">BHM03_00058588</name>
</gene>